<sequence>MNFKLGAEPLATRICWCRDCQHLAANGTVNVMVAAEALSVSGPLSDYTQKADSGNDITRQFCPTGGTHLFARSSARPQFRVVRTGNLDNPASIQPTAIICSASAPAWACLDPALKRVEQQPAAPKPPAAVRQAERLTNSKMLLQGDRNA</sequence>
<proteinExistence type="predicted"/>
<name>A0ACC6P1J9_9BURK</name>
<accession>A0ACC6P1J9</accession>
<reference evidence="1" key="1">
    <citation type="submission" date="2023-10" db="EMBL/GenBank/DDBJ databases">
        <title>Amphibacter perezi, gen. nov., sp. nov. a novel taxa of the family Comamonadaceae, class Betaproteobacteria isolated from the skin microbiota of Pelophylax perezi from different populations.</title>
        <authorList>
            <person name="Costa S."/>
            <person name="Proenca D.N."/>
            <person name="Lopes I."/>
            <person name="Morais P.V."/>
        </authorList>
    </citation>
    <scope>NUCLEOTIDE SEQUENCE</scope>
    <source>
        <strain evidence="1">SL12-8</strain>
    </source>
</reference>
<comment type="caution">
    <text evidence="1">The sequence shown here is derived from an EMBL/GenBank/DDBJ whole genome shotgun (WGS) entry which is preliminary data.</text>
</comment>
<evidence type="ECO:0000313" key="2">
    <source>
        <dbReference type="Proteomes" id="UP001364695"/>
    </source>
</evidence>
<dbReference type="Proteomes" id="UP001364695">
    <property type="component" value="Unassembled WGS sequence"/>
</dbReference>
<gene>
    <name evidence="1" type="ORF">RV045_04485</name>
</gene>
<evidence type="ECO:0000313" key="1">
    <source>
        <dbReference type="EMBL" id="MEJ7137689.1"/>
    </source>
</evidence>
<organism evidence="1 2">
    <name type="scientific">Amphibiibacter pelophylacis</name>
    <dbReference type="NCBI Taxonomy" id="1799477"/>
    <lineage>
        <taxon>Bacteria</taxon>
        <taxon>Pseudomonadati</taxon>
        <taxon>Pseudomonadota</taxon>
        <taxon>Betaproteobacteria</taxon>
        <taxon>Burkholderiales</taxon>
        <taxon>Sphaerotilaceae</taxon>
        <taxon>Amphibiibacter</taxon>
    </lineage>
</organism>
<protein>
    <submittedName>
        <fullName evidence="1">GFA family protein</fullName>
    </submittedName>
</protein>
<keyword evidence="2" id="KW-1185">Reference proteome</keyword>
<dbReference type="EMBL" id="JAWDIE010000005">
    <property type="protein sequence ID" value="MEJ7137689.1"/>
    <property type="molecule type" value="Genomic_DNA"/>
</dbReference>